<name>A0AAD5GZD7_9CHLO</name>
<organism evidence="1 2">
    <name type="scientific">Chlorella ohadii</name>
    <dbReference type="NCBI Taxonomy" id="2649997"/>
    <lineage>
        <taxon>Eukaryota</taxon>
        <taxon>Viridiplantae</taxon>
        <taxon>Chlorophyta</taxon>
        <taxon>core chlorophytes</taxon>
        <taxon>Trebouxiophyceae</taxon>
        <taxon>Chlorellales</taxon>
        <taxon>Chlorellaceae</taxon>
        <taxon>Chlorella clade</taxon>
        <taxon>Chlorella</taxon>
    </lineage>
</organism>
<reference evidence="1" key="1">
    <citation type="submission" date="2020-11" db="EMBL/GenBank/DDBJ databases">
        <title>Chlorella ohadii genome sequencing and assembly.</title>
        <authorList>
            <person name="Murik O."/>
            <person name="Treves H."/>
            <person name="Kedem I."/>
            <person name="Shotland Y."/>
            <person name="Kaplan A."/>
        </authorList>
    </citation>
    <scope>NUCLEOTIDE SEQUENCE</scope>
    <source>
        <strain evidence="1">1</strain>
    </source>
</reference>
<sequence>MWPHRLAIQWEWSDCSAKVEGPIRMAPKGGGWELAWWGWLRFWVHPAPLSTPCTLEMEAVTGDKLTLTTTDPYREQDLGGQFA</sequence>
<evidence type="ECO:0000313" key="2">
    <source>
        <dbReference type="Proteomes" id="UP001205105"/>
    </source>
</evidence>
<dbReference type="EMBL" id="JADXDR010000279">
    <property type="protein sequence ID" value="KAI7835368.1"/>
    <property type="molecule type" value="Genomic_DNA"/>
</dbReference>
<comment type="caution">
    <text evidence="1">The sequence shown here is derived from an EMBL/GenBank/DDBJ whole genome shotgun (WGS) entry which is preliminary data.</text>
</comment>
<protein>
    <submittedName>
        <fullName evidence="1">Uncharacterized protein</fullName>
    </submittedName>
</protein>
<dbReference type="AlphaFoldDB" id="A0AAD5GZD7"/>
<evidence type="ECO:0000313" key="1">
    <source>
        <dbReference type="EMBL" id="KAI7835368.1"/>
    </source>
</evidence>
<gene>
    <name evidence="1" type="ORF">COHA_010730</name>
</gene>
<proteinExistence type="predicted"/>
<dbReference type="Proteomes" id="UP001205105">
    <property type="component" value="Unassembled WGS sequence"/>
</dbReference>
<keyword evidence="2" id="KW-1185">Reference proteome</keyword>
<accession>A0AAD5GZD7</accession>